<dbReference type="EMBL" id="GBXM01000279">
    <property type="protein sequence ID" value="JAI08299.1"/>
    <property type="molecule type" value="Transcribed_RNA"/>
</dbReference>
<proteinExistence type="predicted"/>
<evidence type="ECO:0000313" key="1">
    <source>
        <dbReference type="EMBL" id="JAI08299.1"/>
    </source>
</evidence>
<accession>A0A0E9Y2I1</accession>
<dbReference type="AlphaFoldDB" id="A0A0E9Y2I1"/>
<protein>
    <submittedName>
        <fullName evidence="1">Uncharacterized protein</fullName>
    </submittedName>
</protein>
<name>A0A0E9Y2I1_ANGAN</name>
<reference evidence="1" key="2">
    <citation type="journal article" date="2015" name="Fish Shellfish Immunol.">
        <title>Early steps in the European eel (Anguilla anguilla)-Vibrio vulnificus interaction in the gills: Role of the RtxA13 toxin.</title>
        <authorList>
            <person name="Callol A."/>
            <person name="Pajuelo D."/>
            <person name="Ebbesson L."/>
            <person name="Teles M."/>
            <person name="MacKenzie S."/>
            <person name="Amaro C."/>
        </authorList>
    </citation>
    <scope>NUCLEOTIDE SEQUENCE</scope>
</reference>
<organism evidence="1">
    <name type="scientific">Anguilla anguilla</name>
    <name type="common">European freshwater eel</name>
    <name type="synonym">Muraena anguilla</name>
    <dbReference type="NCBI Taxonomy" id="7936"/>
    <lineage>
        <taxon>Eukaryota</taxon>
        <taxon>Metazoa</taxon>
        <taxon>Chordata</taxon>
        <taxon>Craniata</taxon>
        <taxon>Vertebrata</taxon>
        <taxon>Euteleostomi</taxon>
        <taxon>Actinopterygii</taxon>
        <taxon>Neopterygii</taxon>
        <taxon>Teleostei</taxon>
        <taxon>Anguilliformes</taxon>
        <taxon>Anguillidae</taxon>
        <taxon>Anguilla</taxon>
    </lineage>
</organism>
<sequence>MWIVFGLFKTGIHKKPTLKFTSEIKMEGQPMNYCLRFKMSTNSQERLQSTFEMYETASEQFF</sequence>
<reference evidence="1" key="1">
    <citation type="submission" date="2014-11" db="EMBL/GenBank/DDBJ databases">
        <authorList>
            <person name="Amaro Gonzalez C."/>
        </authorList>
    </citation>
    <scope>NUCLEOTIDE SEQUENCE</scope>
</reference>